<dbReference type="VEuPathDB" id="FungiDB:CC1G_06584"/>
<dbReference type="InParanoid" id="A8N312"/>
<dbReference type="AlphaFoldDB" id="A8N312"/>
<dbReference type="eggNOG" id="KOG1550">
    <property type="taxonomic scope" value="Eukaryota"/>
</dbReference>
<organism evidence="3 4">
    <name type="scientific">Coprinopsis cinerea (strain Okayama-7 / 130 / ATCC MYA-4618 / FGSC 9003)</name>
    <name type="common">Inky cap fungus</name>
    <name type="synonym">Hormographiella aspergillata</name>
    <dbReference type="NCBI Taxonomy" id="240176"/>
    <lineage>
        <taxon>Eukaryota</taxon>
        <taxon>Fungi</taxon>
        <taxon>Dikarya</taxon>
        <taxon>Basidiomycota</taxon>
        <taxon>Agaricomycotina</taxon>
        <taxon>Agaricomycetes</taxon>
        <taxon>Agaricomycetidae</taxon>
        <taxon>Agaricales</taxon>
        <taxon>Agaricineae</taxon>
        <taxon>Psathyrellaceae</taxon>
        <taxon>Coprinopsis</taxon>
    </lineage>
</organism>
<proteinExistence type="predicted"/>
<dbReference type="FunCoup" id="A8N312">
    <property type="interactions" value="8"/>
</dbReference>
<keyword evidence="4" id="KW-1185">Reference proteome</keyword>
<evidence type="ECO:0000313" key="3">
    <source>
        <dbReference type="EMBL" id="EAU92573.2"/>
    </source>
</evidence>
<dbReference type="InterPro" id="IPR006597">
    <property type="entry name" value="Sel1-like"/>
</dbReference>
<dbReference type="EMBL" id="AACS02000001">
    <property type="protein sequence ID" value="EAU92573.2"/>
    <property type="molecule type" value="Genomic_DNA"/>
</dbReference>
<dbReference type="PANTHER" id="PTHR46430:SF1">
    <property type="entry name" value="CHITIN SYNTHASE REGULATOR SKT5-RELATED"/>
    <property type="match status" value="1"/>
</dbReference>
<comment type="caution">
    <text evidence="3">The sequence shown here is derived from an EMBL/GenBank/DDBJ whole genome shotgun (WGS) entry which is preliminary data.</text>
</comment>
<dbReference type="GeneID" id="6005674"/>
<reference evidence="3 4" key="1">
    <citation type="journal article" date="2010" name="Proc. Natl. Acad. Sci. U.S.A.">
        <title>Insights into evolution of multicellular fungi from the assembled chromosomes of the mushroom Coprinopsis cinerea (Coprinus cinereus).</title>
        <authorList>
            <person name="Stajich J.E."/>
            <person name="Wilke S.K."/>
            <person name="Ahren D."/>
            <person name="Au C.H."/>
            <person name="Birren B.W."/>
            <person name="Borodovsky M."/>
            <person name="Burns C."/>
            <person name="Canback B."/>
            <person name="Casselton L.A."/>
            <person name="Cheng C.K."/>
            <person name="Deng J."/>
            <person name="Dietrich F.S."/>
            <person name="Fargo D.C."/>
            <person name="Farman M.L."/>
            <person name="Gathman A.C."/>
            <person name="Goldberg J."/>
            <person name="Guigo R."/>
            <person name="Hoegger P.J."/>
            <person name="Hooker J.B."/>
            <person name="Huggins A."/>
            <person name="James T.Y."/>
            <person name="Kamada T."/>
            <person name="Kilaru S."/>
            <person name="Kodira C."/>
            <person name="Kues U."/>
            <person name="Kupfer D."/>
            <person name="Kwan H.S."/>
            <person name="Lomsadze A."/>
            <person name="Li W."/>
            <person name="Lilly W.W."/>
            <person name="Ma L.J."/>
            <person name="Mackey A.J."/>
            <person name="Manning G."/>
            <person name="Martin F."/>
            <person name="Muraguchi H."/>
            <person name="Natvig D.O."/>
            <person name="Palmerini H."/>
            <person name="Ramesh M.A."/>
            <person name="Rehmeyer C.J."/>
            <person name="Roe B.A."/>
            <person name="Shenoy N."/>
            <person name="Stanke M."/>
            <person name="Ter-Hovhannisyan V."/>
            <person name="Tunlid A."/>
            <person name="Velagapudi R."/>
            <person name="Vision T.J."/>
            <person name="Zeng Q."/>
            <person name="Zolan M.E."/>
            <person name="Pukkila P.J."/>
        </authorList>
    </citation>
    <scope>NUCLEOTIDE SEQUENCE [LARGE SCALE GENOMIC DNA]</scope>
    <source>
        <strain evidence="4">Okayama-7 / 130 / ATCC MYA-4618 / FGSC 9003</strain>
    </source>
</reference>
<name>A8N312_COPC7</name>
<evidence type="ECO:0000256" key="2">
    <source>
        <dbReference type="SAM" id="MobiDB-lite"/>
    </source>
</evidence>
<accession>A8N312</accession>
<dbReference type="InterPro" id="IPR011990">
    <property type="entry name" value="TPR-like_helical_dom_sf"/>
</dbReference>
<dbReference type="RefSeq" id="XP_001829247.2">
    <property type="nucleotide sequence ID" value="XM_001829195.2"/>
</dbReference>
<evidence type="ECO:0000313" key="4">
    <source>
        <dbReference type="Proteomes" id="UP000001861"/>
    </source>
</evidence>
<feature type="compositionally biased region" description="Pro residues" evidence="2">
    <location>
        <begin position="49"/>
        <end position="68"/>
    </location>
</feature>
<dbReference type="SUPFAM" id="SSF81901">
    <property type="entry name" value="HCP-like"/>
    <property type="match status" value="1"/>
</dbReference>
<feature type="compositionally biased region" description="Polar residues" evidence="2">
    <location>
        <begin position="118"/>
        <end position="135"/>
    </location>
</feature>
<dbReference type="KEGG" id="cci:CC1G_06584"/>
<keyword evidence="1" id="KW-0677">Repeat</keyword>
<dbReference type="OMA" id="MIYDKGC"/>
<dbReference type="PANTHER" id="PTHR46430">
    <property type="entry name" value="PROTEIN SKT5-RELATED"/>
    <property type="match status" value="1"/>
</dbReference>
<dbReference type="OrthoDB" id="272077at2759"/>
<feature type="compositionally biased region" description="Basic and acidic residues" evidence="2">
    <location>
        <begin position="524"/>
        <end position="542"/>
    </location>
</feature>
<evidence type="ECO:0000256" key="1">
    <source>
        <dbReference type="ARBA" id="ARBA00022737"/>
    </source>
</evidence>
<protein>
    <submittedName>
        <fullName evidence="3">Sel1 domain-containing protein</fullName>
    </submittedName>
</protein>
<gene>
    <name evidence="3" type="ORF">CC1G_06584</name>
</gene>
<sequence length="542" mass="59212">MAMYAPQQQPAPPAWDPQQHTSPRHSISREFMAQGGQGSPTPSQGQLPPGRPARELPPGPMQQPPQRGPTPSRMYDAEPEFYDDRTPEGEDDNDDFFNGASSTPNGLHPGYNPAIGSESHSPYRNASSIATQSIRAPSPPPGPILDHSHLRPGNQASLLSHERTLELYRANAKKTQDPDLQFEFAVFMIDASKSLPIPKQTPGNVMEVEKALEKREDLVKEATSLLKRLADRGHAPSQYFLADCYANGIGTYKNKQDFDRAYPLFVLAAKHGHPDAAYRAGTCCENGWGCRRESAKALGFYRKAGAALHPGAMYRLGIAELNGELGCSKSPKEGVKWLKRSAEHATAEFPHALHELALLHERGVDNVVFVDYEYSVELLAQAAELGYAPSAYKLGECYEYGKLGCPQDPALSIHYYNIAAQQNHRDACFALTAWYLVGSPGVLPQSDTEAFLWAQKAADLGLVKAMYAVGYFLEVGIGTNPNLADAVAYYKKAAELGDKRAIQRLKSSQNQPMHQPGGANAVLHRGEGDSGGKDKDKDCVIM</sequence>
<dbReference type="Proteomes" id="UP000001861">
    <property type="component" value="Unassembled WGS sequence"/>
</dbReference>
<feature type="region of interest" description="Disordered" evidence="2">
    <location>
        <begin position="506"/>
        <end position="542"/>
    </location>
</feature>
<dbReference type="STRING" id="240176.A8N312"/>
<dbReference type="HOGENOM" id="CLU_000288_126_3_1"/>
<feature type="compositionally biased region" description="Low complexity" evidence="2">
    <location>
        <begin position="39"/>
        <end position="48"/>
    </location>
</feature>
<dbReference type="Pfam" id="PF08238">
    <property type="entry name" value="Sel1"/>
    <property type="match status" value="7"/>
</dbReference>
<dbReference type="InterPro" id="IPR051726">
    <property type="entry name" value="Chitin_Synth_Reg"/>
</dbReference>
<dbReference type="SMART" id="SM00671">
    <property type="entry name" value="SEL1"/>
    <property type="match status" value="7"/>
</dbReference>
<feature type="region of interest" description="Disordered" evidence="2">
    <location>
        <begin position="1"/>
        <end position="152"/>
    </location>
</feature>
<dbReference type="Gene3D" id="1.25.40.10">
    <property type="entry name" value="Tetratricopeptide repeat domain"/>
    <property type="match status" value="2"/>
</dbReference>